<evidence type="ECO:0000313" key="3">
    <source>
        <dbReference type="EMBL" id="SDW43112.1"/>
    </source>
</evidence>
<name>A0A1H2TGW1_9BACI</name>
<dbReference type="OrthoDB" id="9811902at2"/>
<dbReference type="Proteomes" id="UP000199488">
    <property type="component" value="Unassembled WGS sequence"/>
</dbReference>
<dbReference type="GO" id="GO:0009103">
    <property type="term" value="P:lipopolysaccharide biosynthetic process"/>
    <property type="evidence" value="ECO:0007669"/>
    <property type="project" value="TreeGrafter"/>
</dbReference>
<evidence type="ECO:0000313" key="4">
    <source>
        <dbReference type="Proteomes" id="UP000199488"/>
    </source>
</evidence>
<dbReference type="EMBL" id="FNNC01000002">
    <property type="protein sequence ID" value="SDW43112.1"/>
    <property type="molecule type" value="Genomic_DNA"/>
</dbReference>
<dbReference type="GO" id="GO:0016757">
    <property type="term" value="F:glycosyltransferase activity"/>
    <property type="evidence" value="ECO:0007669"/>
    <property type="project" value="InterPro"/>
</dbReference>
<evidence type="ECO:0000256" key="1">
    <source>
        <dbReference type="ARBA" id="ARBA00022679"/>
    </source>
</evidence>
<sequence>MKKIVFVVNYFSPDVASLGQLMGDLCFELQKDFHITVITSHPHYADELQEALPDRLEWNGAVKVIRMKLPKMNKQSKVSRVKYMAAYFFKALRVLTKESDVDVIYTVSQPPILGGLIGTIGKRMKRSRHIYNIQDFNPEQAEAVSYSPSPVVTKIAAAVDKLNCRYADLNIVVGSDMAATLQKRFTAGTPDYEVIHNWVDEEDLVPKPRTDAGVAAFLQEKRLEGKFVVMYSGNLGLFYDLENIIRITEAFRDHPDIVFAFVGEGAKKKEMQDYVAASHVKNVYFFPYEPKERIKYSLNAADVHLVVNQKGIKGVSVPSKIYGVLAVGKPVLGVLENGSEAAVIIERSGAGVVIEPGQYEEIIDAIYSYYDLSQEERETIGRKGRLYLEQHLTRRQSIDKYKAVFQQV</sequence>
<dbReference type="PANTHER" id="PTHR46401">
    <property type="entry name" value="GLYCOSYLTRANSFERASE WBBK-RELATED"/>
    <property type="match status" value="1"/>
</dbReference>
<reference evidence="3 4" key="1">
    <citation type="submission" date="2016-10" db="EMBL/GenBank/DDBJ databases">
        <authorList>
            <person name="de Groot N.N."/>
        </authorList>
    </citation>
    <scope>NUCLEOTIDE SEQUENCE [LARGE SCALE GENOMIC DNA]</scope>
    <source>
        <strain evidence="3 4">DSM 23126</strain>
    </source>
</reference>
<dbReference type="PANTHER" id="PTHR46401:SF2">
    <property type="entry name" value="GLYCOSYLTRANSFERASE WBBK-RELATED"/>
    <property type="match status" value="1"/>
</dbReference>
<keyword evidence="1 3" id="KW-0808">Transferase</keyword>
<dbReference type="InterPro" id="IPR001296">
    <property type="entry name" value="Glyco_trans_1"/>
</dbReference>
<feature type="domain" description="Glycosyl transferase family 1" evidence="2">
    <location>
        <begin position="222"/>
        <end position="385"/>
    </location>
</feature>
<accession>A0A1H2TGW1</accession>
<dbReference type="AlphaFoldDB" id="A0A1H2TGW1"/>
<evidence type="ECO:0000259" key="2">
    <source>
        <dbReference type="Pfam" id="PF00534"/>
    </source>
</evidence>
<protein>
    <submittedName>
        <fullName evidence="3">Glycosyltransferase involved in cell wall bisynthesis</fullName>
    </submittedName>
</protein>
<dbReference type="Pfam" id="PF00534">
    <property type="entry name" value="Glycos_transf_1"/>
    <property type="match status" value="1"/>
</dbReference>
<gene>
    <name evidence="3" type="ORF">SAMN05421781_1399</name>
</gene>
<dbReference type="CDD" id="cd03794">
    <property type="entry name" value="GT4_WbuB-like"/>
    <property type="match status" value="1"/>
</dbReference>
<dbReference type="RefSeq" id="WP_091612916.1">
    <property type="nucleotide sequence ID" value="NZ_FNNC01000002.1"/>
</dbReference>
<dbReference type="SUPFAM" id="SSF53756">
    <property type="entry name" value="UDP-Glycosyltransferase/glycogen phosphorylase"/>
    <property type="match status" value="1"/>
</dbReference>
<keyword evidence="4" id="KW-1185">Reference proteome</keyword>
<dbReference type="STRING" id="1122204.SAMN05421781_1399"/>
<dbReference type="Gene3D" id="3.40.50.2000">
    <property type="entry name" value="Glycogen Phosphorylase B"/>
    <property type="match status" value="2"/>
</dbReference>
<organism evidence="3 4">
    <name type="scientific">Marinococcus luteus</name>
    <dbReference type="NCBI Taxonomy" id="1122204"/>
    <lineage>
        <taxon>Bacteria</taxon>
        <taxon>Bacillati</taxon>
        <taxon>Bacillota</taxon>
        <taxon>Bacilli</taxon>
        <taxon>Bacillales</taxon>
        <taxon>Bacillaceae</taxon>
        <taxon>Marinococcus</taxon>
    </lineage>
</organism>
<proteinExistence type="predicted"/>